<dbReference type="eggNOG" id="COG2865">
    <property type="taxonomic scope" value="Bacteria"/>
</dbReference>
<sequence>MLAAEVAQLLDALRRIGGEPETVEVKRAAGGLPASLSATLSAFSQSDGGVIVLGVDEESEFSVVPLSNPVALRNELAQMARDKMTPPLTISTDVVEVDGGQVVVAQVPPVSADLRPVFVTSQGISRGSYIRAGDDGDRHLTEAEIGLLIANRTQPCYDSEPVPGTSLRDLDRESVARTLQRVRASSATLARVDDAVALRRIGVLASADDDAEVTLGGLLVFGEYPQAHFPQLMVSAVVHPPAGDQDMRFLDNASIRGSIPEMVQATVSMIRRNLAARAVVTERGRSDQLEFPLVAVREAVVNALMHRDYSPATRGTQVQVDLFADRLEVRSPGGIFGGISVEDLGEEGVSSSRNGVLASLLSDAYLPASDSVVAENRASGVPTMIQVARDHGLPRPVFRSTVSSFVANMNRSQLLAPEVRAWIASLGIAGLTTVHEIALAMLRNGSVTNAELRQWGVDRIESGRVLRDLVERRLAIKEGGRRYARYVLDPSALTSTPHRAARPANAPTRSELASVVAALRARPGEVAAREIALATSLSRPTVAKHLNLLIAEGRVEAHGLPRSPARTYRWIG</sequence>
<evidence type="ECO:0000313" key="3">
    <source>
        <dbReference type="Proteomes" id="UP000002255"/>
    </source>
</evidence>
<dbReference type="OrthoDB" id="9805115at2"/>
<dbReference type="RefSeq" id="WP_012879610.1">
    <property type="nucleotide sequence ID" value="NC_013530.1"/>
</dbReference>
<dbReference type="EMBL" id="CP001821">
    <property type="protein sequence ID" value="ACZ31868.1"/>
    <property type="molecule type" value="Genomic_DNA"/>
</dbReference>
<reference evidence="2 3" key="2">
    <citation type="journal article" date="2010" name="Stand. Genomic Sci.">
        <title>Complete genome sequence of Xylanimonas cellulosilytica type strain (XIL07).</title>
        <authorList>
            <person name="Foster B."/>
            <person name="Pukall R."/>
            <person name="Abt B."/>
            <person name="Nolan M."/>
            <person name="Glavina Del Rio T."/>
            <person name="Chen F."/>
            <person name="Lucas S."/>
            <person name="Tice H."/>
            <person name="Pitluck S."/>
            <person name="Cheng J.-F."/>
            <person name="Chertkov O."/>
            <person name="Brettin T."/>
            <person name="Han C."/>
            <person name="Detter J.C."/>
            <person name="Bruce D."/>
            <person name="Goodwin L."/>
            <person name="Ivanova N."/>
            <person name="Mavromatis K."/>
            <person name="Pati A."/>
            <person name="Mikhailova N."/>
            <person name="Chen A."/>
            <person name="Palaniappan K."/>
            <person name="Land M."/>
            <person name="Hauser L."/>
            <person name="Chang Y.-J."/>
            <person name="Jeffries C.D."/>
            <person name="Chain P."/>
            <person name="Rohde M."/>
            <person name="Goeker M."/>
            <person name="Bristow J."/>
            <person name="Eisen J.A."/>
            <person name="Markowitz V."/>
            <person name="Hugenholtz P."/>
            <person name="Kyrpides N.C."/>
            <person name="Klenk H.-P."/>
            <person name="Lapidus A."/>
        </authorList>
    </citation>
    <scope>NUCLEOTIDE SEQUENCE [LARGE SCALE GENOMIC DNA]</scope>
    <source>
        <strain evidence="3">DSM 15894 / CECT 5975 / LMG 20990 / XIL07</strain>
    </source>
</reference>
<proteinExistence type="predicted"/>
<name>D1BYJ6_XYLCX</name>
<gene>
    <name evidence="2" type="ordered locus">Xcel_2855</name>
</gene>
<dbReference type="Proteomes" id="UP000002255">
    <property type="component" value="Chromosome"/>
</dbReference>
<dbReference type="InterPro" id="IPR038461">
    <property type="entry name" value="Schlafen_AlbA_2_dom_sf"/>
</dbReference>
<evidence type="ECO:0000259" key="1">
    <source>
        <dbReference type="Pfam" id="PF04326"/>
    </source>
</evidence>
<dbReference type="Gene3D" id="3.30.565.60">
    <property type="match status" value="1"/>
</dbReference>
<dbReference type="PANTHER" id="PTHR30595">
    <property type="entry name" value="GLPR-RELATED TRANSCRIPTIONAL REPRESSOR"/>
    <property type="match status" value="1"/>
</dbReference>
<dbReference type="Gene3D" id="3.30.950.30">
    <property type="entry name" value="Schlafen, AAA domain"/>
    <property type="match status" value="1"/>
</dbReference>
<dbReference type="InterPro" id="IPR036388">
    <property type="entry name" value="WH-like_DNA-bd_sf"/>
</dbReference>
<reference evidence="3" key="1">
    <citation type="submission" date="2009-11" db="EMBL/GenBank/DDBJ databases">
        <title>The complete chromosome of Xylanimonas cellulosilytica DSM 15894.</title>
        <authorList>
            <consortium name="US DOE Joint Genome Institute (JGI-PGF)"/>
            <person name="Lucas S."/>
            <person name="Copeland A."/>
            <person name="Lapidus A."/>
            <person name="Glavina del Rio T."/>
            <person name="Dalin E."/>
            <person name="Tice H."/>
            <person name="Bruce D."/>
            <person name="Goodwin L."/>
            <person name="Pitluck S."/>
            <person name="Kyrpides N."/>
            <person name="Mavromatis K."/>
            <person name="Ivanova N."/>
            <person name="Mikhailova N."/>
            <person name="Foster B."/>
            <person name="Clum A."/>
            <person name="Brettin T."/>
            <person name="Detter J.C."/>
            <person name="Han C."/>
            <person name="Larimer F."/>
            <person name="Land M."/>
            <person name="Hauser L."/>
            <person name="Markowitz V."/>
            <person name="Cheng J.F."/>
            <person name="Hugenholtz P."/>
            <person name="Woyke T."/>
            <person name="Wu D."/>
            <person name="Gehrich-Schroeter G."/>
            <person name="Schneider S."/>
            <person name="Pukall S.R."/>
            <person name="Klenk H.P."/>
            <person name="Eisen J.A."/>
        </authorList>
    </citation>
    <scope>NUCLEOTIDE SEQUENCE [LARGE SCALE GENOMIC DNA]</scope>
    <source>
        <strain evidence="3">DSM 15894 / CECT 5975 / LMG 20990 / XIL07</strain>
    </source>
</reference>
<dbReference type="Pfam" id="PF13749">
    <property type="entry name" value="HATPase_c_4"/>
    <property type="match status" value="1"/>
</dbReference>
<dbReference type="eggNOG" id="COG0640">
    <property type="taxonomic scope" value="Bacteria"/>
</dbReference>
<keyword evidence="3" id="KW-1185">Reference proteome</keyword>
<dbReference type="KEGG" id="xce:Xcel_2855"/>
<dbReference type="Pfam" id="PF04326">
    <property type="entry name" value="SLFN_AlbA_2"/>
    <property type="match status" value="1"/>
</dbReference>
<dbReference type="HOGENOM" id="CLU_024970_6_0_11"/>
<evidence type="ECO:0000313" key="2">
    <source>
        <dbReference type="EMBL" id="ACZ31868.1"/>
    </source>
</evidence>
<dbReference type="InterPro" id="IPR038475">
    <property type="entry name" value="RecG_C_sf"/>
</dbReference>
<dbReference type="Gene3D" id="1.10.10.10">
    <property type="entry name" value="Winged helix-like DNA-binding domain superfamily/Winged helix DNA-binding domain"/>
    <property type="match status" value="1"/>
</dbReference>
<accession>D1BYJ6</accession>
<dbReference type="SUPFAM" id="SSF46785">
    <property type="entry name" value="Winged helix' DNA-binding domain"/>
    <property type="match status" value="1"/>
</dbReference>
<protein>
    <submittedName>
        <fullName evidence="2">Transcriptional regulator</fullName>
    </submittedName>
</protein>
<dbReference type="InterPro" id="IPR007421">
    <property type="entry name" value="Schlafen_AlbA_2_dom"/>
</dbReference>
<dbReference type="InterPro" id="IPR036390">
    <property type="entry name" value="WH_DNA-bd_sf"/>
</dbReference>
<dbReference type="STRING" id="446471.Xcel_2855"/>
<dbReference type="AlphaFoldDB" id="D1BYJ6"/>
<organism evidence="2 3">
    <name type="scientific">Xylanimonas cellulosilytica (strain DSM 15894 / JCM 12276 / CECT 5975 / KCTC 9989 / LMG 20990 / NBRC 107835 / XIL07)</name>
    <dbReference type="NCBI Taxonomy" id="446471"/>
    <lineage>
        <taxon>Bacteria</taxon>
        <taxon>Bacillati</taxon>
        <taxon>Actinomycetota</taxon>
        <taxon>Actinomycetes</taxon>
        <taxon>Micrococcales</taxon>
        <taxon>Promicromonosporaceae</taxon>
        <taxon>Xylanimonas</taxon>
    </lineage>
</organism>
<dbReference type="PANTHER" id="PTHR30595:SF6">
    <property type="entry name" value="SCHLAFEN ALBA-2 DOMAIN-CONTAINING PROTEIN"/>
    <property type="match status" value="1"/>
</dbReference>
<feature type="domain" description="Schlafen AlbA-2" evidence="1">
    <location>
        <begin position="19"/>
        <end position="135"/>
    </location>
</feature>